<accession>A0A5N6Z5C0</accession>
<protein>
    <recommendedName>
        <fullName evidence="2">Peroxin/Ferlin domain-containing protein</fullName>
    </recommendedName>
</protein>
<dbReference type="PANTHER" id="PTHR23250:SF1">
    <property type="entry name" value="TECTONIN BETA-PROPELLER REPEAT-CONTAINING PROTEIN 1"/>
    <property type="match status" value="1"/>
</dbReference>
<dbReference type="OrthoDB" id="72441at2759"/>
<feature type="region of interest" description="Disordered" evidence="1">
    <location>
        <begin position="573"/>
        <end position="602"/>
    </location>
</feature>
<dbReference type="Proteomes" id="UP000327118">
    <property type="component" value="Unassembled WGS sequence"/>
</dbReference>
<feature type="region of interest" description="Disordered" evidence="1">
    <location>
        <begin position="497"/>
        <end position="561"/>
    </location>
</feature>
<organism evidence="3 4">
    <name type="scientific">Aspergillus coremiiformis</name>
    <dbReference type="NCBI Taxonomy" id="138285"/>
    <lineage>
        <taxon>Eukaryota</taxon>
        <taxon>Fungi</taxon>
        <taxon>Dikarya</taxon>
        <taxon>Ascomycota</taxon>
        <taxon>Pezizomycotina</taxon>
        <taxon>Eurotiomycetes</taxon>
        <taxon>Eurotiomycetidae</taxon>
        <taxon>Eurotiales</taxon>
        <taxon>Aspergillaceae</taxon>
        <taxon>Aspergillus</taxon>
        <taxon>Aspergillus subgen. Circumdati</taxon>
    </lineage>
</organism>
<feature type="region of interest" description="Disordered" evidence="1">
    <location>
        <begin position="439"/>
        <end position="461"/>
    </location>
</feature>
<proteinExistence type="predicted"/>
<keyword evidence="4" id="KW-1185">Reference proteome</keyword>
<dbReference type="SMART" id="SM00694">
    <property type="entry name" value="DysFC"/>
    <property type="match status" value="1"/>
</dbReference>
<name>A0A5N6Z5C0_9EURO</name>
<dbReference type="InterPro" id="IPR006614">
    <property type="entry name" value="Peroxin/Ferlin"/>
</dbReference>
<evidence type="ECO:0000313" key="4">
    <source>
        <dbReference type="Proteomes" id="UP000327118"/>
    </source>
</evidence>
<evidence type="ECO:0000256" key="1">
    <source>
        <dbReference type="SAM" id="MobiDB-lite"/>
    </source>
</evidence>
<evidence type="ECO:0000259" key="2">
    <source>
        <dbReference type="SMART" id="SM00694"/>
    </source>
</evidence>
<dbReference type="PANTHER" id="PTHR23250">
    <property type="entry name" value="DYSFERLIN-RELATED"/>
    <property type="match status" value="1"/>
</dbReference>
<gene>
    <name evidence="3" type="ORF">BDV28DRAFT_157477</name>
</gene>
<feature type="domain" description="Peroxin/Ferlin" evidence="2">
    <location>
        <begin position="208"/>
        <end position="243"/>
    </location>
</feature>
<dbReference type="EMBL" id="ML739115">
    <property type="protein sequence ID" value="KAE8352871.1"/>
    <property type="molecule type" value="Genomic_DNA"/>
</dbReference>
<sequence length="1140" mass="129490">MENRPSLHLVDNTSPTRLLSDDEALSEITTADDLSRNTSRRWTKPSVRRELTKRKYKKWQPHNLGITDDDTDRQPSNARLSLTATYTSNTEGESLIDASFLPTTEQRDFNVSEQDNSGQASVTSHGVSGLEPGSELEILYENQRGWFFFGIPLYSHGSLLNLDPAAWVTHNLRNSPVNITNAQVPDPSWEWAWKTWYVDMSGDVDDQGWQYSFSFSSSAWHGSHPWFHSFVRRRRWVRLRVKKSSERSRRGRSGFEAAHMLNEDYFTIHTAKRKRAASMGRASQGPSTHLSRAPTTVDEAVPLEEIGNIPTLMYALKDAKVDREKLDILRRFVEEGGQELYYLDGKIQEIMTMFVFQASRWQLVTYLTGVIDELSEELSEATGVDAEEVRRQKDYLTKAVNTAKHHLTGPEILASGSRVPAPEMSEMLDLTPAAKRESLLSRSSGRFSQKPIDNVRHRRSTSSIQYTPTCTAKLRNASGFVAGLSFGESTRRWATSNTAVKPGVTEGAGSSERREGPITMRENGQAEQTQGGSEGHGIDLPGNTPDTKPSLPPSPKQAKSLAERRERLFNIFADIELKPNPPRPPSAIPKSNNGPKGRDLKTHMRPLATGLKSPSHESPRTAMKTLSVRDRRKLRSRLFLKRTTSEEKTSWTLWTKLEELFERLEQNTTVWKKRGETVALLAGATDMAMRENVWYVPVHNGDGQYRKVVLSDRITNAKDLQEKVFPSMEAMERKGIPVPLIRDSATLDMLLPLSQNLSITRSVPVYGAPKGKAHQKQVAKHLISLFWNDRYHGFLSTAALNTALSFLLSQEAEHVVTVDSFNTLLKFAAQKQDPRLFRQFLLTMPRLDIRPDQYTWLTFLDCLICPKAKASLVSRMIQKGYLNGYTATRTAVQLTIQNTFLAHLESGKSVDSFMNMLIDTHGANWFPPSLINQMLSVITRRKDQGFALKSSTVTQIALMFRKDIFSALQYLFRFIDHPEKKLEKDAWEKLFLTAFKGRHYNICRGVTYKMRQSTGHQYNDLWLNNAGKVIVGLDLHIPHYPFSERFAKFVPPEFDRNPVASLATFKPAGEEREKQQRLASALTLRDMEVGPMYRPSRSMGIMLEAAAVLDQEWKWVPRPTQWLMQNAIQVPVERRSNYVQ</sequence>
<dbReference type="InterPro" id="IPR051513">
    <property type="entry name" value="Tectonin_beta-prop"/>
</dbReference>
<dbReference type="AlphaFoldDB" id="A0A5N6Z5C0"/>
<dbReference type="GO" id="GO:0016020">
    <property type="term" value="C:membrane"/>
    <property type="evidence" value="ECO:0007669"/>
    <property type="project" value="InterPro"/>
</dbReference>
<reference evidence="4" key="1">
    <citation type="submission" date="2019-04" db="EMBL/GenBank/DDBJ databases">
        <title>Friends and foes A comparative genomics studyof 23 Aspergillus species from section Flavi.</title>
        <authorList>
            <consortium name="DOE Joint Genome Institute"/>
            <person name="Kjaerbolling I."/>
            <person name="Vesth T."/>
            <person name="Frisvad J.C."/>
            <person name="Nybo J.L."/>
            <person name="Theobald S."/>
            <person name="Kildgaard S."/>
            <person name="Isbrandt T."/>
            <person name="Kuo A."/>
            <person name="Sato A."/>
            <person name="Lyhne E.K."/>
            <person name="Kogle M.E."/>
            <person name="Wiebenga A."/>
            <person name="Kun R.S."/>
            <person name="Lubbers R.J."/>
            <person name="Makela M.R."/>
            <person name="Barry K."/>
            <person name="Chovatia M."/>
            <person name="Clum A."/>
            <person name="Daum C."/>
            <person name="Haridas S."/>
            <person name="He G."/>
            <person name="LaButti K."/>
            <person name="Lipzen A."/>
            <person name="Mondo S."/>
            <person name="Riley R."/>
            <person name="Salamov A."/>
            <person name="Simmons B.A."/>
            <person name="Magnuson J.K."/>
            <person name="Henrissat B."/>
            <person name="Mortensen U.H."/>
            <person name="Larsen T.O."/>
            <person name="Devries R.P."/>
            <person name="Grigoriev I.V."/>
            <person name="Machida M."/>
            <person name="Baker S.E."/>
            <person name="Andersen M.R."/>
        </authorList>
    </citation>
    <scope>NUCLEOTIDE SEQUENCE [LARGE SCALE GENOMIC DNA]</scope>
    <source>
        <strain evidence="4">CBS 553.77</strain>
    </source>
</reference>
<evidence type="ECO:0000313" key="3">
    <source>
        <dbReference type="EMBL" id="KAE8352871.1"/>
    </source>
</evidence>